<protein>
    <submittedName>
        <fullName evidence="9">Peptidase S8</fullName>
    </submittedName>
</protein>
<dbReference type="Gene3D" id="3.40.50.200">
    <property type="entry name" value="Peptidase S8/S53 domain"/>
    <property type="match status" value="1"/>
</dbReference>
<dbReference type="PROSITE" id="PS00136">
    <property type="entry name" value="SUBTILASE_ASP"/>
    <property type="match status" value="1"/>
</dbReference>
<dbReference type="Proteomes" id="UP000219559">
    <property type="component" value="Unassembled WGS sequence"/>
</dbReference>
<evidence type="ECO:0000256" key="1">
    <source>
        <dbReference type="ARBA" id="ARBA00011073"/>
    </source>
</evidence>
<feature type="domain" description="Peptidase S8/S53" evidence="7">
    <location>
        <begin position="161"/>
        <end position="372"/>
    </location>
</feature>
<dbReference type="InterPro" id="IPR023827">
    <property type="entry name" value="Peptidase_S8_Asp-AS"/>
</dbReference>
<evidence type="ECO:0000256" key="4">
    <source>
        <dbReference type="ARBA" id="ARBA00022825"/>
    </source>
</evidence>
<evidence type="ECO:0000259" key="8">
    <source>
        <dbReference type="Pfam" id="PF05922"/>
    </source>
</evidence>
<dbReference type="InterPro" id="IPR050131">
    <property type="entry name" value="Peptidase_S8_subtilisin-like"/>
</dbReference>
<evidence type="ECO:0000256" key="6">
    <source>
        <dbReference type="RuleBase" id="RU003355"/>
    </source>
</evidence>
<dbReference type="CDD" id="cd04077">
    <property type="entry name" value="Peptidases_S8_PCSK9_ProteinaseK_like"/>
    <property type="match status" value="1"/>
</dbReference>
<accession>A0A2A4GFI4</accession>
<comment type="caution">
    <text evidence="9">The sequence shown here is derived from an EMBL/GenBank/DDBJ whole genome shotgun (WGS) entry which is preliminary data.</text>
</comment>
<dbReference type="Gene3D" id="3.30.70.80">
    <property type="entry name" value="Peptidase S8 propeptide/proteinase inhibitor I9"/>
    <property type="match status" value="1"/>
</dbReference>
<dbReference type="InterPro" id="IPR022398">
    <property type="entry name" value="Peptidase_S8_His-AS"/>
</dbReference>
<dbReference type="InterPro" id="IPR034193">
    <property type="entry name" value="PCSK9_ProteinaseK-like"/>
</dbReference>
<dbReference type="InterPro" id="IPR037045">
    <property type="entry name" value="S8pro/Inhibitor_I9_sf"/>
</dbReference>
<dbReference type="InterPro" id="IPR036852">
    <property type="entry name" value="Peptidase_S8/S53_dom_sf"/>
</dbReference>
<feature type="active site" description="Charge relay system" evidence="5">
    <location>
        <position position="169"/>
    </location>
</feature>
<dbReference type="GO" id="GO:0005615">
    <property type="term" value="C:extracellular space"/>
    <property type="evidence" value="ECO:0007669"/>
    <property type="project" value="TreeGrafter"/>
</dbReference>
<dbReference type="GO" id="GO:0006508">
    <property type="term" value="P:proteolysis"/>
    <property type="evidence" value="ECO:0007669"/>
    <property type="project" value="UniProtKB-KW"/>
</dbReference>
<dbReference type="SUPFAM" id="SSF52743">
    <property type="entry name" value="Subtilisin-like"/>
    <property type="match status" value="1"/>
</dbReference>
<evidence type="ECO:0000313" key="10">
    <source>
        <dbReference type="Proteomes" id="UP000219559"/>
    </source>
</evidence>
<sequence>MLYGVMATTAIVLYSCSTDSQDETLQETAAEKIIEVSEVEDFGTFTTVPIEGRYIVVLHKGSTNNSSKAQVTSKARSVLAKAGISKTPQLVFNTALRGFVVEMSKSEAGAVAKNGDISYIEQDRMIILKPGKGKPGGGGGGSQPQETPWGIDRVGGAADGSGLTAWVIDTGIDLDHADLNVNGTDGFSAFTRGKDAGFDDGNGHGTHVAGTIAAKDNTIGIIGVAAGATVVPVKVLNRRGSGSNSGVIAGVDHVAANGSTNDVANMSLGGGVSSALDQAVQNAAATGIKFVLAAGNESDDANNHSPARANGANIYTISASDINDNFASFSNYGSAVDYCAPGVSIASTWKDGGYNTISGTSMASPHAAGVILLGNPSTDGFVNGDPDGNPDPIIHR</sequence>
<evidence type="ECO:0000256" key="3">
    <source>
        <dbReference type="ARBA" id="ARBA00022801"/>
    </source>
</evidence>
<comment type="similarity">
    <text evidence="1 5 6">Belongs to the peptidase S8 family.</text>
</comment>
<dbReference type="InterPro" id="IPR000209">
    <property type="entry name" value="Peptidase_S8/S53_dom"/>
</dbReference>
<dbReference type="PROSITE" id="PS00138">
    <property type="entry name" value="SUBTILASE_SER"/>
    <property type="match status" value="1"/>
</dbReference>
<dbReference type="PRINTS" id="PR00723">
    <property type="entry name" value="SUBTILISIN"/>
</dbReference>
<dbReference type="PANTHER" id="PTHR43806">
    <property type="entry name" value="PEPTIDASE S8"/>
    <property type="match status" value="1"/>
</dbReference>
<gene>
    <name evidence="9" type="ORF">B7P33_00080</name>
</gene>
<dbReference type="InterPro" id="IPR010259">
    <property type="entry name" value="S8pro/Inhibitor_I9"/>
</dbReference>
<dbReference type="AlphaFoldDB" id="A0A2A4GFI4"/>
<evidence type="ECO:0000259" key="7">
    <source>
        <dbReference type="Pfam" id="PF00082"/>
    </source>
</evidence>
<evidence type="ECO:0000313" key="9">
    <source>
        <dbReference type="EMBL" id="PCE66738.1"/>
    </source>
</evidence>
<evidence type="ECO:0000256" key="5">
    <source>
        <dbReference type="PROSITE-ProRule" id="PRU01240"/>
    </source>
</evidence>
<feature type="active site" description="Charge relay system" evidence="5">
    <location>
        <position position="361"/>
    </location>
</feature>
<dbReference type="InterPro" id="IPR023828">
    <property type="entry name" value="Peptidase_S8_Ser-AS"/>
</dbReference>
<dbReference type="Pfam" id="PF00082">
    <property type="entry name" value="Peptidase_S8"/>
    <property type="match status" value="1"/>
</dbReference>
<dbReference type="GO" id="GO:0004252">
    <property type="term" value="F:serine-type endopeptidase activity"/>
    <property type="evidence" value="ECO:0007669"/>
    <property type="project" value="UniProtKB-UniRule"/>
</dbReference>
<organism evidence="9 10">
    <name type="scientific">Sediminicola luteus</name>
    <dbReference type="NCBI Taxonomy" id="319238"/>
    <lineage>
        <taxon>Bacteria</taxon>
        <taxon>Pseudomonadati</taxon>
        <taxon>Bacteroidota</taxon>
        <taxon>Flavobacteriia</taxon>
        <taxon>Flavobacteriales</taxon>
        <taxon>Flavobacteriaceae</taxon>
        <taxon>Sediminicola</taxon>
    </lineage>
</organism>
<feature type="active site" description="Charge relay system" evidence="5">
    <location>
        <position position="204"/>
    </location>
</feature>
<dbReference type="PANTHER" id="PTHR43806:SF11">
    <property type="entry name" value="CEREVISIN-RELATED"/>
    <property type="match status" value="1"/>
</dbReference>
<dbReference type="SUPFAM" id="SSF54897">
    <property type="entry name" value="Protease propeptides/inhibitors"/>
    <property type="match status" value="1"/>
</dbReference>
<keyword evidence="2 5" id="KW-0645">Protease</keyword>
<proteinExistence type="inferred from homology"/>
<dbReference type="InterPro" id="IPR015500">
    <property type="entry name" value="Peptidase_S8_subtilisin-rel"/>
</dbReference>
<evidence type="ECO:0000256" key="2">
    <source>
        <dbReference type="ARBA" id="ARBA00022670"/>
    </source>
</evidence>
<keyword evidence="3 5" id="KW-0378">Hydrolase</keyword>
<keyword evidence="4 5" id="KW-0720">Serine protease</keyword>
<reference evidence="9 10" key="1">
    <citation type="submission" date="2017-04" db="EMBL/GenBank/DDBJ databases">
        <title>A new member of the family Flavobacteriaceae isolated from ascidians.</title>
        <authorList>
            <person name="Chen L."/>
        </authorList>
    </citation>
    <scope>NUCLEOTIDE SEQUENCE [LARGE SCALE GENOMIC DNA]</scope>
    <source>
        <strain evidence="9 10">HQA918</strain>
    </source>
</reference>
<name>A0A2A4GFI4_9FLAO</name>
<dbReference type="PROSITE" id="PS00137">
    <property type="entry name" value="SUBTILASE_HIS"/>
    <property type="match status" value="1"/>
</dbReference>
<dbReference type="PROSITE" id="PS51892">
    <property type="entry name" value="SUBTILASE"/>
    <property type="match status" value="1"/>
</dbReference>
<dbReference type="EMBL" id="NBWU01000001">
    <property type="protein sequence ID" value="PCE66738.1"/>
    <property type="molecule type" value="Genomic_DNA"/>
</dbReference>
<keyword evidence="10" id="KW-1185">Reference proteome</keyword>
<dbReference type="Pfam" id="PF05922">
    <property type="entry name" value="Inhibitor_I9"/>
    <property type="match status" value="1"/>
</dbReference>
<feature type="domain" description="Inhibitor I9" evidence="8">
    <location>
        <begin position="53"/>
        <end position="125"/>
    </location>
</feature>